<dbReference type="SUPFAM" id="SSF52540">
    <property type="entry name" value="P-loop containing nucleoside triphosphate hydrolases"/>
    <property type="match status" value="1"/>
</dbReference>
<keyword evidence="2 5" id="KW-0547">Nucleotide-binding</keyword>
<name>X6NRR1_RETFI</name>
<dbReference type="Pfam" id="PF00503">
    <property type="entry name" value="G-alpha"/>
    <property type="match status" value="1"/>
</dbReference>
<feature type="region of interest" description="Disordered" evidence="6">
    <location>
        <begin position="136"/>
        <end position="181"/>
    </location>
</feature>
<dbReference type="EMBL" id="ASPP01006911">
    <property type="protein sequence ID" value="ETO28027.1"/>
    <property type="molecule type" value="Genomic_DNA"/>
</dbReference>
<dbReference type="InterPro" id="IPR027417">
    <property type="entry name" value="P-loop_NTPase"/>
</dbReference>
<evidence type="ECO:0000256" key="4">
    <source>
        <dbReference type="ARBA" id="ARBA00023224"/>
    </source>
</evidence>
<sequence length="386" mass="44847">MVYVCVWCETIALHESIELFEEICNNKYFKRSEVMLFLNKCDLFRERLRDKIDLDVCFGMEEGNNKEEDKTDQKAVLTQELGQHDKALEVDFCALYHWKEQELRVQVEKALNGYTSLLVIDNAIKKLEVKSLKVAPDGTNEMPTEEQANRQDNNASNAVNTNGRNKNAFGQVWNGKKYNGPRYADRRARKEWLQRQYFNKKNSILYKSQNQQQPSKINDSSQRVEPLQSTKPNESDLLFAVVSSPTVTPRIDNELTNPTALTLSSPPTPHHHPVSFHEDDEQGRENPTKHIKQSKIKRTKSAQSNLVDIDGDMKIDYLADEAWFEYCYDCSIQFLTNLFLLQNQNIESKMIYVHVTNATNRENVEDVMREVQDIIVSSMFRNYDMI</sequence>
<dbReference type="GO" id="GO:0001664">
    <property type="term" value="F:G protein-coupled receptor binding"/>
    <property type="evidence" value="ECO:0007669"/>
    <property type="project" value="TreeGrafter"/>
</dbReference>
<reference evidence="7 8" key="1">
    <citation type="journal article" date="2013" name="Curr. Biol.">
        <title>The Genome of the Foraminiferan Reticulomyxa filosa.</title>
        <authorList>
            <person name="Glockner G."/>
            <person name="Hulsmann N."/>
            <person name="Schleicher M."/>
            <person name="Noegel A.A."/>
            <person name="Eichinger L."/>
            <person name="Gallinger C."/>
            <person name="Pawlowski J."/>
            <person name="Sierra R."/>
            <person name="Euteneuer U."/>
            <person name="Pillet L."/>
            <person name="Moustafa A."/>
            <person name="Platzer M."/>
            <person name="Groth M."/>
            <person name="Szafranski K."/>
            <person name="Schliwa M."/>
        </authorList>
    </citation>
    <scope>NUCLEOTIDE SEQUENCE [LARGE SCALE GENOMIC DNA]</scope>
</reference>
<dbReference type="GO" id="GO:0003924">
    <property type="term" value="F:GTPase activity"/>
    <property type="evidence" value="ECO:0007669"/>
    <property type="project" value="InterPro"/>
</dbReference>
<dbReference type="GO" id="GO:0005525">
    <property type="term" value="F:GTP binding"/>
    <property type="evidence" value="ECO:0007669"/>
    <property type="project" value="UniProtKB-KW"/>
</dbReference>
<dbReference type="InterPro" id="IPR001019">
    <property type="entry name" value="Gprotein_alpha_su"/>
</dbReference>
<feature type="binding site" evidence="5">
    <location>
        <begin position="39"/>
        <end position="42"/>
    </location>
    <ligand>
        <name>GTP</name>
        <dbReference type="ChEBI" id="CHEBI:37565"/>
    </ligand>
</feature>
<dbReference type="PANTHER" id="PTHR10218:SF302">
    <property type="entry name" value="GUANINE NUCLEOTIDE-BINDING PROTEIN ALPHA-5 SUBUNIT"/>
    <property type="match status" value="1"/>
</dbReference>
<keyword evidence="1" id="KW-0479">Metal-binding</keyword>
<feature type="compositionally biased region" description="Polar residues" evidence="6">
    <location>
        <begin position="150"/>
        <end position="165"/>
    </location>
</feature>
<feature type="region of interest" description="Disordered" evidence="6">
    <location>
        <begin position="204"/>
        <end position="232"/>
    </location>
</feature>
<dbReference type="OrthoDB" id="5817230at2759"/>
<evidence type="ECO:0000256" key="2">
    <source>
        <dbReference type="ARBA" id="ARBA00022741"/>
    </source>
</evidence>
<organism evidence="7 8">
    <name type="scientific">Reticulomyxa filosa</name>
    <dbReference type="NCBI Taxonomy" id="46433"/>
    <lineage>
        <taxon>Eukaryota</taxon>
        <taxon>Sar</taxon>
        <taxon>Rhizaria</taxon>
        <taxon>Retaria</taxon>
        <taxon>Foraminifera</taxon>
        <taxon>Monothalamids</taxon>
        <taxon>Reticulomyxidae</taxon>
        <taxon>Reticulomyxa</taxon>
    </lineage>
</organism>
<dbReference type="GO" id="GO:0007188">
    <property type="term" value="P:adenylate cyclase-modulating G protein-coupled receptor signaling pathway"/>
    <property type="evidence" value="ECO:0007669"/>
    <property type="project" value="TreeGrafter"/>
</dbReference>
<dbReference type="GO" id="GO:0005834">
    <property type="term" value="C:heterotrimeric G-protein complex"/>
    <property type="evidence" value="ECO:0007669"/>
    <property type="project" value="TreeGrafter"/>
</dbReference>
<dbReference type="GO" id="GO:0046872">
    <property type="term" value="F:metal ion binding"/>
    <property type="evidence" value="ECO:0007669"/>
    <property type="project" value="UniProtKB-KW"/>
</dbReference>
<evidence type="ECO:0000313" key="7">
    <source>
        <dbReference type="EMBL" id="ETO28027.1"/>
    </source>
</evidence>
<evidence type="ECO:0000313" key="8">
    <source>
        <dbReference type="Proteomes" id="UP000023152"/>
    </source>
</evidence>
<keyword evidence="8" id="KW-1185">Reference proteome</keyword>
<feature type="region of interest" description="Disordered" evidence="6">
    <location>
        <begin position="249"/>
        <end position="293"/>
    </location>
</feature>
<dbReference type="AlphaFoldDB" id="X6NRR1"/>
<proteinExistence type="predicted"/>
<dbReference type="Gene3D" id="3.40.50.300">
    <property type="entry name" value="P-loop containing nucleotide triphosphate hydrolases"/>
    <property type="match status" value="2"/>
</dbReference>
<evidence type="ECO:0000256" key="5">
    <source>
        <dbReference type="PIRSR" id="PIRSR601019-1"/>
    </source>
</evidence>
<dbReference type="GO" id="GO:0005737">
    <property type="term" value="C:cytoplasm"/>
    <property type="evidence" value="ECO:0007669"/>
    <property type="project" value="TreeGrafter"/>
</dbReference>
<accession>X6NRR1</accession>
<keyword evidence="4" id="KW-0807">Transducer</keyword>
<dbReference type="PANTHER" id="PTHR10218">
    <property type="entry name" value="GTP-BINDING PROTEIN ALPHA SUBUNIT"/>
    <property type="match status" value="1"/>
</dbReference>
<feature type="compositionally biased region" description="Low complexity" evidence="6">
    <location>
        <begin position="255"/>
        <end position="265"/>
    </location>
</feature>
<keyword evidence="3 5" id="KW-0342">GTP-binding</keyword>
<evidence type="ECO:0000256" key="1">
    <source>
        <dbReference type="ARBA" id="ARBA00022723"/>
    </source>
</evidence>
<evidence type="ECO:0000256" key="3">
    <source>
        <dbReference type="ARBA" id="ARBA00023134"/>
    </source>
</evidence>
<gene>
    <name evidence="7" type="ORF">RFI_09105</name>
</gene>
<comment type="caution">
    <text evidence="7">The sequence shown here is derived from an EMBL/GenBank/DDBJ whole genome shotgun (WGS) entry which is preliminary data.</text>
</comment>
<protein>
    <submittedName>
        <fullName evidence="7">Guanine nucleotide binding protein, alpha transducing 2-like isoform 2</fullName>
    </submittedName>
</protein>
<dbReference type="Proteomes" id="UP000023152">
    <property type="component" value="Unassembled WGS sequence"/>
</dbReference>
<dbReference type="GO" id="GO:0031683">
    <property type="term" value="F:G-protein beta/gamma-subunit complex binding"/>
    <property type="evidence" value="ECO:0007669"/>
    <property type="project" value="InterPro"/>
</dbReference>
<evidence type="ECO:0000256" key="6">
    <source>
        <dbReference type="SAM" id="MobiDB-lite"/>
    </source>
</evidence>